<feature type="region of interest" description="Disordered" evidence="1">
    <location>
        <begin position="1"/>
        <end position="39"/>
    </location>
</feature>
<name>A0A3M7S8M4_BRAPC</name>
<reference evidence="2 3" key="1">
    <citation type="journal article" date="2018" name="Sci. Rep.">
        <title>Genomic signatures of local adaptation to the degree of environmental predictability in rotifers.</title>
        <authorList>
            <person name="Franch-Gras L."/>
            <person name="Hahn C."/>
            <person name="Garcia-Roger E.M."/>
            <person name="Carmona M.J."/>
            <person name="Serra M."/>
            <person name="Gomez A."/>
        </authorList>
    </citation>
    <scope>NUCLEOTIDE SEQUENCE [LARGE SCALE GENOMIC DNA]</scope>
    <source>
        <strain evidence="2">HYR1</strain>
    </source>
</reference>
<keyword evidence="3" id="KW-1185">Reference proteome</keyword>
<dbReference type="AlphaFoldDB" id="A0A3M7S8M4"/>
<dbReference type="OrthoDB" id="10206671at2759"/>
<comment type="caution">
    <text evidence="2">The sequence shown here is derived from an EMBL/GenBank/DDBJ whole genome shotgun (WGS) entry which is preliminary data.</text>
</comment>
<feature type="non-terminal residue" evidence="2">
    <location>
        <position position="1"/>
    </location>
</feature>
<feature type="compositionally biased region" description="Acidic residues" evidence="1">
    <location>
        <begin position="8"/>
        <end position="25"/>
    </location>
</feature>
<evidence type="ECO:0000313" key="2">
    <source>
        <dbReference type="EMBL" id="RNA32121.1"/>
    </source>
</evidence>
<evidence type="ECO:0000313" key="3">
    <source>
        <dbReference type="Proteomes" id="UP000276133"/>
    </source>
</evidence>
<dbReference type="Proteomes" id="UP000276133">
    <property type="component" value="Unassembled WGS sequence"/>
</dbReference>
<accession>A0A3M7S8M4</accession>
<dbReference type="EMBL" id="REGN01001843">
    <property type="protein sequence ID" value="RNA32121.1"/>
    <property type="molecule type" value="Genomic_DNA"/>
</dbReference>
<evidence type="ECO:0000256" key="1">
    <source>
        <dbReference type="SAM" id="MobiDB-lite"/>
    </source>
</evidence>
<sequence>IPKSNNDTENETQENDDDDDDDELSESDHKYQSLLELNSPIKRTVRKKKKKKELKKIPSRQKLPVKAFRLENSACYMYSQEDDLAGSIQQCQEAFNATMNEPSVQTEKAAFSRSVSVDPFDRDRTKMRIENLLRLALRNTQKFQQLVPPPTPLSSSLPHYSHSPRTSFQVMSCVDHADRLKQSDAIWKELFDYFDFYNNRSKSMQELDERIDKKRSEIAEKIDIILKLDYSRIKQVMDLDIKQTMFSILDYSKLYENKIYIDQLCYLNLLIQDDLNNICYIESLYPSIRCLKSQQPLYADPKFDSTAKTLLLWHKIVKDLMLKSDQLVYF</sequence>
<protein>
    <submittedName>
        <fullName evidence="2">Uncharacterized protein</fullName>
    </submittedName>
</protein>
<proteinExistence type="predicted"/>
<organism evidence="2 3">
    <name type="scientific">Brachionus plicatilis</name>
    <name type="common">Marine rotifer</name>
    <name type="synonym">Brachionus muelleri</name>
    <dbReference type="NCBI Taxonomy" id="10195"/>
    <lineage>
        <taxon>Eukaryota</taxon>
        <taxon>Metazoa</taxon>
        <taxon>Spiralia</taxon>
        <taxon>Gnathifera</taxon>
        <taxon>Rotifera</taxon>
        <taxon>Eurotatoria</taxon>
        <taxon>Monogononta</taxon>
        <taxon>Pseudotrocha</taxon>
        <taxon>Ploima</taxon>
        <taxon>Brachionidae</taxon>
        <taxon>Brachionus</taxon>
    </lineage>
</organism>
<gene>
    <name evidence="2" type="ORF">BpHYR1_036027</name>
</gene>